<dbReference type="AlphaFoldDB" id="A0A1G9QB81"/>
<reference evidence="1 2" key="1">
    <citation type="submission" date="2016-10" db="EMBL/GenBank/DDBJ databases">
        <authorList>
            <person name="de Groot N.N."/>
        </authorList>
    </citation>
    <scope>NUCLEOTIDE SEQUENCE [LARGE SCALE GENOMIC DNA]</scope>
    <source>
        <strain evidence="1 2">CGMCC 4.5681</strain>
    </source>
</reference>
<accession>A0A1G9QB81</accession>
<dbReference type="RefSeq" id="WP_090773555.1">
    <property type="nucleotide sequence ID" value="NZ_FNFB01000038.1"/>
</dbReference>
<organism evidence="1 2">
    <name type="scientific">Nonomuraea maritima</name>
    <dbReference type="NCBI Taxonomy" id="683260"/>
    <lineage>
        <taxon>Bacteria</taxon>
        <taxon>Bacillati</taxon>
        <taxon>Actinomycetota</taxon>
        <taxon>Actinomycetes</taxon>
        <taxon>Streptosporangiales</taxon>
        <taxon>Streptosporangiaceae</taxon>
        <taxon>Nonomuraea</taxon>
    </lineage>
</organism>
<dbReference type="OrthoDB" id="3213425at2"/>
<evidence type="ECO:0008006" key="3">
    <source>
        <dbReference type="Google" id="ProtNLM"/>
    </source>
</evidence>
<dbReference type="EMBL" id="FNFB01000038">
    <property type="protein sequence ID" value="SDM08324.1"/>
    <property type="molecule type" value="Genomic_DNA"/>
</dbReference>
<dbReference type="Proteomes" id="UP000198683">
    <property type="component" value="Unassembled WGS sequence"/>
</dbReference>
<gene>
    <name evidence="1" type="ORF">SAMN05421874_1389</name>
</gene>
<protein>
    <recommendedName>
        <fullName evidence="3">Tetratricopeptide repeat-containing protein</fullName>
    </recommendedName>
</protein>
<proteinExistence type="predicted"/>
<name>A0A1G9QB81_9ACTN</name>
<evidence type="ECO:0000313" key="2">
    <source>
        <dbReference type="Proteomes" id="UP000198683"/>
    </source>
</evidence>
<evidence type="ECO:0000313" key="1">
    <source>
        <dbReference type="EMBL" id="SDM08324.1"/>
    </source>
</evidence>
<keyword evidence="2" id="KW-1185">Reference proteome</keyword>
<sequence length="209" mass="23248">MVVRVEPVGIQKVLEIPAYKAYALKGRPALDAVRQAQQFLPEQGDDATRAWLLCLEAEQLAKLGDRQAVERLRQAEEAFHRARPHRERAWTRFLDEGRMAAFQLSTHVRLGDEAHVVSATQRTLGSIDQKRTAIIHTDVAQAQFQIGDSTAGVTYARRALESAQRTESTWGLQHLGSIEKTLASQRDHGARELLGDLLSKRHALGSSPA</sequence>